<organism evidence="2 3">
    <name type="scientific">Acinetobacter pittii</name>
    <name type="common">Acinetobacter genomosp. 3</name>
    <dbReference type="NCBI Taxonomy" id="48296"/>
    <lineage>
        <taxon>Bacteria</taxon>
        <taxon>Pseudomonadati</taxon>
        <taxon>Pseudomonadota</taxon>
        <taxon>Gammaproteobacteria</taxon>
        <taxon>Moraxellales</taxon>
        <taxon>Moraxellaceae</taxon>
        <taxon>Acinetobacter</taxon>
        <taxon>Acinetobacter calcoaceticus/baumannii complex</taxon>
    </lineage>
</organism>
<evidence type="ECO:0000313" key="3">
    <source>
        <dbReference type="Proteomes" id="UP001055514"/>
    </source>
</evidence>
<gene>
    <name evidence="2" type="ORF">MWH18_14790</name>
</gene>
<dbReference type="EMBL" id="CP095407">
    <property type="protein sequence ID" value="USU93608.1"/>
    <property type="molecule type" value="Genomic_DNA"/>
</dbReference>
<dbReference type="AlphaFoldDB" id="A0AAE9S7T1"/>
<protein>
    <submittedName>
        <fullName evidence="2">Uncharacterized protein</fullName>
    </submittedName>
</protein>
<evidence type="ECO:0000256" key="1">
    <source>
        <dbReference type="SAM" id="SignalP"/>
    </source>
</evidence>
<dbReference type="Proteomes" id="UP001055514">
    <property type="component" value="Chromosome"/>
</dbReference>
<feature type="chain" id="PRO_5041907702" evidence="1">
    <location>
        <begin position="20"/>
        <end position="172"/>
    </location>
</feature>
<dbReference type="RefSeq" id="WP_032056827.1">
    <property type="nucleotide sequence ID" value="NZ_BBTX01000007.1"/>
</dbReference>
<keyword evidence="1" id="KW-0732">Signal</keyword>
<reference evidence="2" key="1">
    <citation type="submission" date="2022-04" db="EMBL/GenBank/DDBJ databases">
        <title>Emergence of ST220 Acinetobacter pittii strain in bloodstream infection, which co-producing chromosomal NDM-1 and OXA-820 carbapenemases.</title>
        <authorList>
            <person name="Tian C."/>
            <person name="Xing M."/>
            <person name="Fu L."/>
            <person name="Xia D."/>
        </authorList>
    </citation>
    <scope>NUCLEOTIDE SEQUENCE</scope>
    <source>
        <strain evidence="2">TCM</strain>
    </source>
</reference>
<feature type="signal peptide" evidence="1">
    <location>
        <begin position="1"/>
        <end position="19"/>
    </location>
</feature>
<proteinExistence type="predicted"/>
<accession>A0AAE9S7T1</accession>
<sequence length="172" mass="18654">MRKIYPLLAVLTVSSWAHAQDYSFLPEAKLAGHNASTWNVGAGVTQKLLHLNGEWVNPYGIAYAKAGAFLNGDKTAGGQVGFRYPYYLTGTDKNGYYIGFYAGHLDSKEVDGDFKSRLGAGVDLAYVWLNPERISTFSVGIGAAEKLTDQNGNVAADTKPQIQFSYSLSFGL</sequence>
<name>A0AAE9S7T1_ACIPI</name>
<evidence type="ECO:0000313" key="2">
    <source>
        <dbReference type="EMBL" id="USU93608.1"/>
    </source>
</evidence>